<evidence type="ECO:0000313" key="2">
    <source>
        <dbReference type="Proteomes" id="UP001312893"/>
    </source>
</evidence>
<comment type="caution">
    <text evidence="1">The sequence shown here is derived from an EMBL/GenBank/DDBJ whole genome shotgun (WGS) entry which is preliminary data.</text>
</comment>
<sequence length="92" mass="10137">MVSANLLSAQNKLVIAQAVGDSVMWAQAMASMKHEYDSVKQTEDRMLSGHINLLSSLKVDDVICNYEIYGDLTIIDGDLLLAQSKINTDISY</sequence>
<organism evidence="1 2">
    <name type="scientific">Raoultella lignicola</name>
    <dbReference type="NCBI Taxonomy" id="3040939"/>
    <lineage>
        <taxon>Bacteria</taxon>
        <taxon>Pseudomonadati</taxon>
        <taxon>Pseudomonadota</taxon>
        <taxon>Gammaproteobacteria</taxon>
        <taxon>Enterobacterales</taxon>
        <taxon>Enterobacteriaceae</taxon>
        <taxon>Klebsiella/Raoultella group</taxon>
        <taxon>Raoultella</taxon>
    </lineage>
</organism>
<gene>
    <name evidence="1" type="ORF">QFI96_007545</name>
</gene>
<name>A0ABU9F588_9ENTR</name>
<evidence type="ECO:0000313" key="1">
    <source>
        <dbReference type="EMBL" id="MEL0551551.1"/>
    </source>
</evidence>
<evidence type="ECO:0008006" key="3">
    <source>
        <dbReference type="Google" id="ProtNLM"/>
    </source>
</evidence>
<reference evidence="1 2" key="1">
    <citation type="submission" date="2024-04" db="EMBL/GenBank/DDBJ databases">
        <title>Two novel Raoultella species associated with bleeding cankers of broadleaf hosts, Raoultella scottia sp. nov. and Raoultella lignicola sp. nov.</title>
        <authorList>
            <person name="Brady C.L."/>
        </authorList>
    </citation>
    <scope>NUCLEOTIDE SEQUENCE [LARGE SCALE GENOMIC DNA]</scope>
    <source>
        <strain evidence="1 2">TW_WC1a.1</strain>
    </source>
</reference>
<accession>A0ABU9F588</accession>
<dbReference type="InterPro" id="IPR010444">
    <property type="entry name" value="Phage_lambda_Kil"/>
</dbReference>
<dbReference type="RefSeq" id="WP_331850985.1">
    <property type="nucleotide sequence ID" value="NZ_JARXNK020000100.1"/>
</dbReference>
<proteinExistence type="predicted"/>
<keyword evidence="2" id="KW-1185">Reference proteome</keyword>
<protein>
    <recommendedName>
        <fullName evidence="3">Bacteriophage lambda Kil protein</fullName>
    </recommendedName>
</protein>
<dbReference type="Proteomes" id="UP001312893">
    <property type="component" value="Unassembled WGS sequence"/>
</dbReference>
<dbReference type="Pfam" id="PF06301">
    <property type="entry name" value="Lambda_Kil"/>
    <property type="match status" value="1"/>
</dbReference>
<dbReference type="EMBL" id="JARXNK020000100">
    <property type="protein sequence ID" value="MEL0551551.1"/>
    <property type="molecule type" value="Genomic_DNA"/>
</dbReference>